<name>A0A914VSR5_9BILA</name>
<evidence type="ECO:0000259" key="1">
    <source>
        <dbReference type="Pfam" id="PF00535"/>
    </source>
</evidence>
<protein>
    <submittedName>
        <fullName evidence="3">Glycosyltransferase 2-like domain-containing protein</fullName>
    </submittedName>
</protein>
<dbReference type="Proteomes" id="UP000887566">
    <property type="component" value="Unplaced"/>
</dbReference>
<dbReference type="PANTHER" id="PTHR22916:SF3">
    <property type="entry name" value="UDP-GLCNAC:BETAGAL BETA-1,3-N-ACETYLGLUCOSAMINYLTRANSFERASE-LIKE PROTEIN 1"/>
    <property type="match status" value="1"/>
</dbReference>
<accession>A0A914VSR5</accession>
<feature type="domain" description="Glycosyltransferase 2-like" evidence="1">
    <location>
        <begin position="18"/>
        <end position="191"/>
    </location>
</feature>
<dbReference type="WBParaSite" id="PSAMB.scaffold2476size22971.g17951.t1">
    <property type="protein sequence ID" value="PSAMB.scaffold2476size22971.g17951.t1"/>
    <property type="gene ID" value="PSAMB.scaffold2476size22971.g17951"/>
</dbReference>
<evidence type="ECO:0000313" key="2">
    <source>
        <dbReference type="Proteomes" id="UP000887566"/>
    </source>
</evidence>
<organism evidence="2 3">
    <name type="scientific">Plectus sambesii</name>
    <dbReference type="NCBI Taxonomy" id="2011161"/>
    <lineage>
        <taxon>Eukaryota</taxon>
        <taxon>Metazoa</taxon>
        <taxon>Ecdysozoa</taxon>
        <taxon>Nematoda</taxon>
        <taxon>Chromadorea</taxon>
        <taxon>Plectida</taxon>
        <taxon>Plectina</taxon>
        <taxon>Plectoidea</taxon>
        <taxon>Plectidae</taxon>
        <taxon>Plectus</taxon>
    </lineage>
</organism>
<dbReference type="PANTHER" id="PTHR22916">
    <property type="entry name" value="GLYCOSYLTRANSFERASE"/>
    <property type="match status" value="1"/>
</dbReference>
<dbReference type="GO" id="GO:0016758">
    <property type="term" value="F:hexosyltransferase activity"/>
    <property type="evidence" value="ECO:0007669"/>
    <property type="project" value="UniProtKB-ARBA"/>
</dbReference>
<reference evidence="3" key="1">
    <citation type="submission" date="2022-11" db="UniProtKB">
        <authorList>
            <consortium name="WormBaseParasite"/>
        </authorList>
    </citation>
    <scope>IDENTIFICATION</scope>
</reference>
<dbReference type="Pfam" id="PF00535">
    <property type="entry name" value="Glycos_transf_2"/>
    <property type="match status" value="1"/>
</dbReference>
<proteinExistence type="predicted"/>
<sequence>MDDGSSSDRLQSLSIDVSIIVPVYNGEQWLEECLQSVVAQSFTGSLEVSIFNDGSTDGTSEILAKYCDQGASCSRMKWTIGSEPNRAEPGGVGYAKNRAVQQSSGQYLCFLDADDVMLEDRVHLQYEAAQACENRLCLIGSRFIREPKDSTIRYSRWANDLSSRQLYDQAYTSHGPTVIAPTWFMSRALYNAVGGFQEEPRRGYPEDLDFFYRGLAVGAELKKVERELTIYRYHRTSASFGVSEETIWELRVRQFQTNVLNKWPHFTIWNAGKQGKKFYKSLTKDNQEKVVAFCDVDSKKLAQKVYEQYDAESRTITARVPIISYKTARPPAVICVKLDMTDGALEGYLRDLCWTEGVHYFHLS</sequence>
<dbReference type="InterPro" id="IPR029044">
    <property type="entry name" value="Nucleotide-diphossugar_trans"/>
</dbReference>
<dbReference type="InterPro" id="IPR001173">
    <property type="entry name" value="Glyco_trans_2-like"/>
</dbReference>
<keyword evidence="2" id="KW-1185">Reference proteome</keyword>
<evidence type="ECO:0000313" key="3">
    <source>
        <dbReference type="WBParaSite" id="PSAMB.scaffold2476size22971.g17951.t1"/>
    </source>
</evidence>
<dbReference type="AlphaFoldDB" id="A0A914VSR5"/>
<dbReference type="SUPFAM" id="SSF53448">
    <property type="entry name" value="Nucleotide-diphospho-sugar transferases"/>
    <property type="match status" value="1"/>
</dbReference>
<dbReference type="Gene3D" id="3.90.550.10">
    <property type="entry name" value="Spore Coat Polysaccharide Biosynthesis Protein SpsA, Chain A"/>
    <property type="match status" value="1"/>
</dbReference>